<sequence length="402" mass="43295">MPSKGDLVQLVNAIAYYGLISSLTPQVAAGGNSASAVQGGYTYGQPMPVTCLNRTIDSGEHVTHPHAPVDNKIQTLYPSTDSLITDSLGKLQYIPFPTCKETSAPLALRYGVTETISCTISSIPDEYYHLLEYYVHSDVPMNCRVPTAPLGVSVSSHPDESNPQEDTVGTELSALSDEGPPYTPITFALQGTLQRSHLHIWTDMNVLLHNIAATPKGNRKKKRAAPGYLVAGTAYSVPEFEVSLLESQKKTSDEDNEEGAVSEGAREPWTAGHGTKVIRGQPLTFTFHVNWIEGGKSIGWPHRASDMDESSAVMSFFSKIFFFAIATSLGAAMALYWERVRRRGWRGDGILGVRPRARGSVGPMYGNGGKINGYGGYSANNVSMTGNGSGYGYGGFASGKRD</sequence>
<dbReference type="PANTHER" id="PTHR40368">
    <property type="entry name" value="YALI0F14399P"/>
    <property type="match status" value="1"/>
</dbReference>
<evidence type="ECO:0000313" key="3">
    <source>
        <dbReference type="EMBL" id="KAE8149237.1"/>
    </source>
</evidence>
<keyword evidence="2" id="KW-1133">Transmembrane helix</keyword>
<keyword evidence="2" id="KW-0812">Transmembrane</keyword>
<gene>
    <name evidence="3" type="ORF">BDV25DRAFT_141004</name>
</gene>
<proteinExistence type="predicted"/>
<dbReference type="EMBL" id="ML742130">
    <property type="protein sequence ID" value="KAE8149237.1"/>
    <property type="molecule type" value="Genomic_DNA"/>
</dbReference>
<feature type="region of interest" description="Disordered" evidence="1">
    <location>
        <begin position="246"/>
        <end position="268"/>
    </location>
</feature>
<name>A0A5N6TSG9_ASPAV</name>
<dbReference type="PANTHER" id="PTHR40368:SF1">
    <property type="entry name" value="YALI0F14399P"/>
    <property type="match status" value="1"/>
</dbReference>
<keyword evidence="4" id="KW-1185">Reference proteome</keyword>
<dbReference type="AlphaFoldDB" id="A0A5N6TSG9"/>
<feature type="transmembrane region" description="Helical" evidence="2">
    <location>
        <begin position="316"/>
        <end position="337"/>
    </location>
</feature>
<reference evidence="3 4" key="1">
    <citation type="submission" date="2019-04" db="EMBL/GenBank/DDBJ databases">
        <title>Friends and foes A comparative genomics study of 23 Aspergillus species from section Flavi.</title>
        <authorList>
            <consortium name="DOE Joint Genome Institute"/>
            <person name="Kjaerbolling I."/>
            <person name="Vesth T."/>
            <person name="Frisvad J.C."/>
            <person name="Nybo J.L."/>
            <person name="Theobald S."/>
            <person name="Kildgaard S."/>
            <person name="Isbrandt T."/>
            <person name="Kuo A."/>
            <person name="Sato A."/>
            <person name="Lyhne E.K."/>
            <person name="Kogle M.E."/>
            <person name="Wiebenga A."/>
            <person name="Kun R.S."/>
            <person name="Lubbers R.J."/>
            <person name="Makela M.R."/>
            <person name="Barry K."/>
            <person name="Chovatia M."/>
            <person name="Clum A."/>
            <person name="Daum C."/>
            <person name="Haridas S."/>
            <person name="He G."/>
            <person name="LaButti K."/>
            <person name="Lipzen A."/>
            <person name="Mondo S."/>
            <person name="Riley R."/>
            <person name="Salamov A."/>
            <person name="Simmons B.A."/>
            <person name="Magnuson J.K."/>
            <person name="Henrissat B."/>
            <person name="Mortensen U.H."/>
            <person name="Larsen T.O."/>
            <person name="Devries R.P."/>
            <person name="Grigoriev I.V."/>
            <person name="Machida M."/>
            <person name="Baker S.E."/>
            <person name="Andersen M.R."/>
        </authorList>
    </citation>
    <scope>NUCLEOTIDE SEQUENCE [LARGE SCALE GENOMIC DNA]</scope>
    <source>
        <strain evidence="3 4">IBT 18842</strain>
    </source>
</reference>
<keyword evidence="2" id="KW-0472">Membrane</keyword>
<evidence type="ECO:0000256" key="2">
    <source>
        <dbReference type="SAM" id="Phobius"/>
    </source>
</evidence>
<evidence type="ECO:0000256" key="1">
    <source>
        <dbReference type="SAM" id="MobiDB-lite"/>
    </source>
</evidence>
<protein>
    <submittedName>
        <fullName evidence="3">Uncharacterized protein</fullName>
    </submittedName>
</protein>
<dbReference type="OrthoDB" id="18530at2759"/>
<accession>A0A5N6TSG9</accession>
<dbReference type="Proteomes" id="UP000325780">
    <property type="component" value="Unassembled WGS sequence"/>
</dbReference>
<organism evidence="3 4">
    <name type="scientific">Aspergillus avenaceus</name>
    <dbReference type="NCBI Taxonomy" id="36643"/>
    <lineage>
        <taxon>Eukaryota</taxon>
        <taxon>Fungi</taxon>
        <taxon>Dikarya</taxon>
        <taxon>Ascomycota</taxon>
        <taxon>Pezizomycotina</taxon>
        <taxon>Eurotiomycetes</taxon>
        <taxon>Eurotiomycetidae</taxon>
        <taxon>Eurotiales</taxon>
        <taxon>Aspergillaceae</taxon>
        <taxon>Aspergillus</taxon>
        <taxon>Aspergillus subgen. Circumdati</taxon>
    </lineage>
</organism>
<evidence type="ECO:0000313" key="4">
    <source>
        <dbReference type="Proteomes" id="UP000325780"/>
    </source>
</evidence>